<dbReference type="FunFam" id="3.30.2160.10:FF:000001">
    <property type="entry name" value="E3 ubiquitin-protein ligase NEDD4-like"/>
    <property type="match status" value="1"/>
</dbReference>
<evidence type="ECO:0000256" key="3">
    <source>
        <dbReference type="ARBA" id="ARBA00004496"/>
    </source>
</evidence>
<dbReference type="Pfam" id="PF00168">
    <property type="entry name" value="C2"/>
    <property type="match status" value="1"/>
</dbReference>
<dbReference type="GO" id="GO:0030154">
    <property type="term" value="P:cell differentiation"/>
    <property type="evidence" value="ECO:0007669"/>
    <property type="project" value="UniProtKB-KW"/>
</dbReference>
<feature type="domain" description="C2" evidence="19">
    <location>
        <begin position="1"/>
        <end position="110"/>
    </location>
</feature>
<keyword evidence="23" id="KW-1185">Reference proteome</keyword>
<evidence type="ECO:0000259" key="20">
    <source>
        <dbReference type="PROSITE" id="PS50020"/>
    </source>
</evidence>
<evidence type="ECO:0000313" key="23">
    <source>
        <dbReference type="Proteomes" id="UP000694425"/>
    </source>
</evidence>
<keyword evidence="10" id="KW-0221">Differentiation</keyword>
<dbReference type="UniPathway" id="UPA00143"/>
<dbReference type="EC" id="2.3.2.26" evidence="5"/>
<dbReference type="FunFam" id="2.20.70.10:FF:000014">
    <property type="entry name" value="E3 ubiquitin-protein ligase SMURF1"/>
    <property type="match status" value="1"/>
</dbReference>
<dbReference type="PROSITE" id="PS50004">
    <property type="entry name" value="C2"/>
    <property type="match status" value="1"/>
</dbReference>
<evidence type="ECO:0000256" key="16">
    <source>
        <dbReference type="ARBA" id="ARBA00082741"/>
    </source>
</evidence>
<dbReference type="SUPFAM" id="SSF51045">
    <property type="entry name" value="WW domain"/>
    <property type="match status" value="2"/>
</dbReference>
<dbReference type="InterPro" id="IPR000569">
    <property type="entry name" value="HECT_dom"/>
</dbReference>
<dbReference type="GO" id="GO:0046332">
    <property type="term" value="F:SMAD binding"/>
    <property type="evidence" value="ECO:0007669"/>
    <property type="project" value="TreeGrafter"/>
</dbReference>
<dbReference type="Gene3D" id="3.30.2410.10">
    <property type="entry name" value="Hect, E3 ligase catalytic domain"/>
    <property type="match status" value="1"/>
</dbReference>
<dbReference type="FunFam" id="2.20.70.10:FF:000017">
    <property type="entry name" value="E3 ubiquitin-protein ligase"/>
    <property type="match status" value="1"/>
</dbReference>
<dbReference type="SUPFAM" id="SSF56204">
    <property type="entry name" value="Hect, E3 ligase catalytic domain"/>
    <property type="match status" value="1"/>
</dbReference>
<dbReference type="GO" id="GO:0005886">
    <property type="term" value="C:plasma membrane"/>
    <property type="evidence" value="ECO:0007669"/>
    <property type="project" value="UniProtKB-SubCell"/>
</dbReference>
<dbReference type="InterPro" id="IPR024928">
    <property type="entry name" value="E3_ub_ligase_SMURF1"/>
</dbReference>
<dbReference type="Gene3D" id="3.90.1750.10">
    <property type="entry name" value="Hect, E3 ligase catalytic domains"/>
    <property type="match status" value="1"/>
</dbReference>
<evidence type="ECO:0000256" key="7">
    <source>
        <dbReference type="ARBA" id="ARBA00022490"/>
    </source>
</evidence>
<dbReference type="Pfam" id="PF00397">
    <property type="entry name" value="WW"/>
    <property type="match status" value="1"/>
</dbReference>
<evidence type="ECO:0000256" key="17">
    <source>
        <dbReference type="PIRSR" id="PIRSR001569-1"/>
    </source>
</evidence>
<evidence type="ECO:0000256" key="1">
    <source>
        <dbReference type="ARBA" id="ARBA00000885"/>
    </source>
</evidence>
<evidence type="ECO:0000256" key="12">
    <source>
        <dbReference type="ARBA" id="ARBA00023136"/>
    </source>
</evidence>
<evidence type="ECO:0000256" key="14">
    <source>
        <dbReference type="ARBA" id="ARBA00079482"/>
    </source>
</evidence>
<feature type="active site" description="Glycyl thioester intermediate" evidence="17 18">
    <location>
        <position position="630"/>
    </location>
</feature>
<keyword evidence="8" id="KW-0808">Transferase</keyword>
<dbReference type="GO" id="GO:0043161">
    <property type="term" value="P:proteasome-mediated ubiquitin-dependent protein catabolic process"/>
    <property type="evidence" value="ECO:0007669"/>
    <property type="project" value="TreeGrafter"/>
</dbReference>
<dbReference type="InterPro" id="IPR001202">
    <property type="entry name" value="WW_dom"/>
</dbReference>
<dbReference type="InterPro" id="IPR000008">
    <property type="entry name" value="C2_dom"/>
</dbReference>
<dbReference type="PIRSF" id="PIRSF001569">
    <property type="entry name" value="E3_ub_ligase_SMURF1"/>
    <property type="match status" value="1"/>
</dbReference>
<dbReference type="SMART" id="SM00456">
    <property type="entry name" value="WW"/>
    <property type="match status" value="2"/>
</dbReference>
<evidence type="ECO:0000256" key="15">
    <source>
        <dbReference type="ARBA" id="ARBA00082688"/>
    </source>
</evidence>
<sequence length="662" mass="75909">MLTLDFCLFSVLCAKNLAKKDFFRLPDPFAKIVVDGSGQCHSTDTVKNTLDPKWNQHYDLYVGKTDSITISVWNHKKIHKKQGAGFLGCVRLLSNAISRLKDTGCKNQITFFSVLVSLQTRDRIGTGGSVVDCRGLLENEGYVSPWPCPLASLLPWALLVPDCSLQQRTTVQGQVYFLHTQTGVSTWHDPRIPRDLNSVNCDELGPLPPGWEVRSTVSGRIYFVDHNNRTTQFTDPRLHHIMNDLDASVVSSHQCQLKEPSQPLPLPSEGSVEDEELPAQRYERDLVQKLKVLRHELSLQQPQAGHCRIEVSREEIFEESYRQIMKMRPKDLKKRLMVKFRGEEGLDYGGVAREWLYLLCHEMLNPYYGLFQYSTDNIYMLQINPDSSINPDHLSYFHFVGRIMGLAVFHGHYINGGFTVPFYKQLLGKPIQLSDLESVDPELHKSLVWILENDITPVLDHTFCVEHNAFGRILQHELKPNGRNVPVTEENKKEYVRLYVNWRFMRGIEAQFLALQKGFNELIPQHLLKPFDQKELELIIGGLDKIDVSDWKSNTRLKHCGADSNIVRWFWQAVETFDEERRARLLQFVTGSTRVPLQGFKALQGAAGPRLFTIHLIDANTDNLPKAHTCFNRIDIPPYESYEKLYEKLLTAVEETCGFAVE</sequence>
<evidence type="ECO:0000256" key="6">
    <source>
        <dbReference type="ARBA" id="ARBA00022475"/>
    </source>
</evidence>
<keyword evidence="6" id="KW-1003">Cell membrane</keyword>
<keyword evidence="11 18" id="KW-0833">Ubl conjugation pathway</keyword>
<evidence type="ECO:0000256" key="9">
    <source>
        <dbReference type="ARBA" id="ARBA00022737"/>
    </source>
</evidence>
<name>A0A8C7AX66_NEOVI</name>
<evidence type="ECO:0000256" key="2">
    <source>
        <dbReference type="ARBA" id="ARBA00004413"/>
    </source>
</evidence>
<protein>
    <recommendedName>
        <fullName evidence="13">E3 ubiquitin-protein ligase SMURF1</fullName>
        <ecNumber evidence="5">2.3.2.26</ecNumber>
    </recommendedName>
    <alternativeName>
        <fullName evidence="14">HECT-type E3 ubiquitin transferase SMURF1</fullName>
    </alternativeName>
    <alternativeName>
        <fullName evidence="15">SMAD ubiquitination regulatory factor 1</fullName>
    </alternativeName>
    <alternativeName>
        <fullName evidence="16">SMAD-specific E3 ubiquitin-protein ligase 1</fullName>
    </alternativeName>
</protein>
<evidence type="ECO:0000259" key="21">
    <source>
        <dbReference type="PROSITE" id="PS50237"/>
    </source>
</evidence>
<evidence type="ECO:0000256" key="4">
    <source>
        <dbReference type="ARBA" id="ARBA00004906"/>
    </source>
</evidence>
<dbReference type="Ensembl" id="ENSNVIT00000011259.1">
    <property type="protein sequence ID" value="ENSNVIP00000009633.1"/>
    <property type="gene ID" value="ENSNVIG00000006131.1"/>
</dbReference>
<feature type="domain" description="WW" evidence="20">
    <location>
        <begin position="205"/>
        <end position="238"/>
    </location>
</feature>
<dbReference type="Proteomes" id="UP000694425">
    <property type="component" value="Unplaced"/>
</dbReference>
<keyword evidence="12" id="KW-0472">Membrane</keyword>
<organism evidence="22 23">
    <name type="scientific">Neovison vison</name>
    <name type="common">American mink</name>
    <name type="synonym">Mustela vison</name>
    <dbReference type="NCBI Taxonomy" id="452646"/>
    <lineage>
        <taxon>Eukaryota</taxon>
        <taxon>Metazoa</taxon>
        <taxon>Chordata</taxon>
        <taxon>Craniata</taxon>
        <taxon>Vertebrata</taxon>
        <taxon>Euteleostomi</taxon>
        <taxon>Mammalia</taxon>
        <taxon>Eutheria</taxon>
        <taxon>Laurasiatheria</taxon>
        <taxon>Carnivora</taxon>
        <taxon>Caniformia</taxon>
        <taxon>Musteloidea</taxon>
        <taxon>Mustelidae</taxon>
        <taxon>Mustelinae</taxon>
        <taxon>Neogale</taxon>
    </lineage>
</organism>
<dbReference type="InterPro" id="IPR035983">
    <property type="entry name" value="Hect_E3_ubiquitin_ligase"/>
</dbReference>
<dbReference type="InterPro" id="IPR036020">
    <property type="entry name" value="WW_dom_sf"/>
</dbReference>
<accession>A0A8C7AX66</accession>
<comment type="catalytic activity">
    <reaction evidence="1">
        <text>S-ubiquitinyl-[E2 ubiquitin-conjugating enzyme]-L-cysteine + [acceptor protein]-L-lysine = [E2 ubiquitin-conjugating enzyme]-L-cysteine + N(6)-ubiquitinyl-[acceptor protein]-L-lysine.</text>
        <dbReference type="EC" id="2.3.2.26"/>
    </reaction>
</comment>
<dbReference type="SMART" id="SM00239">
    <property type="entry name" value="C2"/>
    <property type="match status" value="1"/>
</dbReference>
<dbReference type="GO" id="GO:0030514">
    <property type="term" value="P:negative regulation of BMP signaling pathway"/>
    <property type="evidence" value="ECO:0007669"/>
    <property type="project" value="TreeGrafter"/>
</dbReference>
<comment type="pathway">
    <text evidence="4">Protein modification; protein ubiquitination.</text>
</comment>
<dbReference type="GO" id="GO:0061630">
    <property type="term" value="F:ubiquitin protein ligase activity"/>
    <property type="evidence" value="ECO:0007669"/>
    <property type="project" value="UniProtKB-EC"/>
</dbReference>
<dbReference type="GeneTree" id="ENSGT00940000158690"/>
<dbReference type="GO" id="GO:0016567">
    <property type="term" value="P:protein ubiquitination"/>
    <property type="evidence" value="ECO:0007669"/>
    <property type="project" value="UniProtKB-UniPathway"/>
</dbReference>
<dbReference type="CDD" id="cd08382">
    <property type="entry name" value="C2_Smurf-like"/>
    <property type="match status" value="1"/>
</dbReference>
<proteinExistence type="predicted"/>
<evidence type="ECO:0000256" key="5">
    <source>
        <dbReference type="ARBA" id="ARBA00012485"/>
    </source>
</evidence>
<dbReference type="Gene3D" id="2.20.70.10">
    <property type="match status" value="1"/>
</dbReference>
<feature type="domain" description="HECT" evidence="21">
    <location>
        <begin position="328"/>
        <end position="662"/>
    </location>
</feature>
<dbReference type="Pfam" id="PF00632">
    <property type="entry name" value="HECT"/>
    <property type="match status" value="1"/>
</dbReference>
<keyword evidence="7" id="KW-0963">Cytoplasm</keyword>
<dbReference type="Gene3D" id="2.60.40.150">
    <property type="entry name" value="C2 domain"/>
    <property type="match status" value="1"/>
</dbReference>
<dbReference type="InterPro" id="IPR050409">
    <property type="entry name" value="E3_ubiq-protein_ligase"/>
</dbReference>
<evidence type="ECO:0000256" key="13">
    <source>
        <dbReference type="ARBA" id="ARBA00068653"/>
    </source>
</evidence>
<reference evidence="22" key="2">
    <citation type="submission" date="2025-09" db="UniProtKB">
        <authorList>
            <consortium name="Ensembl"/>
        </authorList>
    </citation>
    <scope>IDENTIFICATION</scope>
</reference>
<dbReference type="CDD" id="cd00078">
    <property type="entry name" value="HECTc"/>
    <property type="match status" value="1"/>
</dbReference>
<evidence type="ECO:0000259" key="19">
    <source>
        <dbReference type="PROSITE" id="PS50004"/>
    </source>
</evidence>
<dbReference type="Gene3D" id="3.30.2160.10">
    <property type="entry name" value="Hect, E3 ligase catalytic domain"/>
    <property type="match status" value="1"/>
</dbReference>
<evidence type="ECO:0000256" key="18">
    <source>
        <dbReference type="PROSITE-ProRule" id="PRU00104"/>
    </source>
</evidence>
<dbReference type="FunFam" id="3.90.1750.10:FF:000007">
    <property type="entry name" value="E3 ubiquitin-protein ligase SMURF2"/>
    <property type="match status" value="1"/>
</dbReference>
<evidence type="ECO:0000256" key="11">
    <source>
        <dbReference type="ARBA" id="ARBA00022786"/>
    </source>
</evidence>
<dbReference type="GO" id="GO:0005737">
    <property type="term" value="C:cytoplasm"/>
    <property type="evidence" value="ECO:0007669"/>
    <property type="project" value="UniProtKB-SubCell"/>
</dbReference>
<dbReference type="SUPFAM" id="SSF49562">
    <property type="entry name" value="C2 domain (Calcium/lipid-binding domain, CaLB)"/>
    <property type="match status" value="1"/>
</dbReference>
<dbReference type="FunFam" id="3.30.2410.10:FF:000014">
    <property type="entry name" value="E3 ubiquitin-protein ligase SMURF1"/>
    <property type="match status" value="1"/>
</dbReference>
<keyword evidence="9" id="KW-0677">Repeat</keyword>
<dbReference type="PROSITE" id="PS50020">
    <property type="entry name" value="WW_DOMAIN_2"/>
    <property type="match status" value="1"/>
</dbReference>
<comment type="subcellular location">
    <subcellularLocation>
        <location evidence="2">Cell membrane</location>
        <topology evidence="2">Peripheral membrane protein</topology>
        <orientation evidence="2">Cytoplasmic side</orientation>
    </subcellularLocation>
    <subcellularLocation>
        <location evidence="3">Cytoplasm</location>
    </subcellularLocation>
</comment>
<dbReference type="PROSITE" id="PS50237">
    <property type="entry name" value="HECT"/>
    <property type="match status" value="1"/>
</dbReference>
<dbReference type="SMART" id="SM00119">
    <property type="entry name" value="HECTc"/>
    <property type="match status" value="1"/>
</dbReference>
<dbReference type="PANTHER" id="PTHR11254">
    <property type="entry name" value="HECT DOMAIN UBIQUITIN-PROTEIN LIGASE"/>
    <property type="match status" value="1"/>
</dbReference>
<dbReference type="InterPro" id="IPR035892">
    <property type="entry name" value="C2_domain_sf"/>
</dbReference>
<dbReference type="FunFam" id="2.60.40.150:FF:000024">
    <property type="entry name" value="E3 ubiquitin-protein ligase"/>
    <property type="match status" value="1"/>
</dbReference>
<dbReference type="CDD" id="cd00201">
    <property type="entry name" value="WW"/>
    <property type="match status" value="2"/>
</dbReference>
<evidence type="ECO:0000313" key="22">
    <source>
        <dbReference type="Ensembl" id="ENSNVIP00000009633.1"/>
    </source>
</evidence>
<evidence type="ECO:0000256" key="10">
    <source>
        <dbReference type="ARBA" id="ARBA00022782"/>
    </source>
</evidence>
<dbReference type="GO" id="GO:0007398">
    <property type="term" value="P:ectoderm development"/>
    <property type="evidence" value="ECO:0007669"/>
    <property type="project" value="UniProtKB-ARBA"/>
</dbReference>
<dbReference type="PANTHER" id="PTHR11254:SF293">
    <property type="entry name" value="E3 UBIQUITIN-PROTEIN LIGASE SMURF1"/>
    <property type="match status" value="1"/>
</dbReference>
<dbReference type="PROSITE" id="PS01159">
    <property type="entry name" value="WW_DOMAIN_1"/>
    <property type="match status" value="1"/>
</dbReference>
<evidence type="ECO:0000256" key="8">
    <source>
        <dbReference type="ARBA" id="ARBA00022679"/>
    </source>
</evidence>
<reference evidence="22" key="1">
    <citation type="submission" date="2025-08" db="UniProtKB">
        <authorList>
            <consortium name="Ensembl"/>
        </authorList>
    </citation>
    <scope>IDENTIFICATION</scope>
</reference>
<dbReference type="AlphaFoldDB" id="A0A8C7AX66"/>